<dbReference type="AlphaFoldDB" id="A0A1D3UVA7"/>
<dbReference type="Proteomes" id="UP000182057">
    <property type="component" value="Unassembled WGS sequence"/>
</dbReference>
<organism evidence="2 3">
    <name type="scientific">Tannerella forsythia</name>
    <name type="common">Bacteroides forsythus</name>
    <dbReference type="NCBI Taxonomy" id="28112"/>
    <lineage>
        <taxon>Bacteria</taxon>
        <taxon>Pseudomonadati</taxon>
        <taxon>Bacteroidota</taxon>
        <taxon>Bacteroidia</taxon>
        <taxon>Bacteroidales</taxon>
        <taxon>Tannerellaceae</taxon>
        <taxon>Tannerella</taxon>
    </lineage>
</organism>
<evidence type="ECO:0000313" key="2">
    <source>
        <dbReference type="EMBL" id="SCQ22977.1"/>
    </source>
</evidence>
<feature type="transmembrane region" description="Helical" evidence="1">
    <location>
        <begin position="24"/>
        <end position="47"/>
    </location>
</feature>
<dbReference type="EMBL" id="FMMM01000067">
    <property type="protein sequence ID" value="SCQ22977.1"/>
    <property type="molecule type" value="Genomic_DNA"/>
</dbReference>
<keyword evidence="1" id="KW-0472">Membrane</keyword>
<keyword evidence="1" id="KW-0812">Transmembrane</keyword>
<name>A0A1D3UVA7_TANFO</name>
<reference evidence="2 3" key="1">
    <citation type="submission" date="2016-09" db="EMBL/GenBank/DDBJ databases">
        <authorList>
            <person name="Capua I."/>
            <person name="De Benedictis P."/>
            <person name="Joannis T."/>
            <person name="Lombin L.H."/>
            <person name="Cattoli G."/>
        </authorList>
    </citation>
    <scope>NUCLEOTIDE SEQUENCE [LARGE SCALE GENOMIC DNA]</scope>
    <source>
        <strain evidence="2 3">UB20</strain>
    </source>
</reference>
<gene>
    <name evidence="2" type="ORF">TFUB20_01909</name>
</gene>
<evidence type="ECO:0000256" key="1">
    <source>
        <dbReference type="SAM" id="Phobius"/>
    </source>
</evidence>
<accession>A0A1D3UVA7</accession>
<proteinExistence type="predicted"/>
<protein>
    <submittedName>
        <fullName evidence="2">Uncharacterized protein</fullName>
    </submittedName>
</protein>
<keyword evidence="1" id="KW-1133">Transmembrane helix</keyword>
<evidence type="ECO:0000313" key="3">
    <source>
        <dbReference type="Proteomes" id="UP000182057"/>
    </source>
</evidence>
<sequence length="62" mass="7281">MPHVGITGYPTATFRFSVWEERNVAFVVLAFFLHLFFRLGSIPRILYPKTHSFDKKDGFFVQ</sequence>